<feature type="transmembrane region" description="Helical" evidence="7">
    <location>
        <begin position="67"/>
        <end position="85"/>
    </location>
</feature>
<keyword evidence="3" id="KW-1003">Cell membrane</keyword>
<accession>A0ABS4KIZ4</accession>
<dbReference type="Proteomes" id="UP001314903">
    <property type="component" value="Unassembled WGS sequence"/>
</dbReference>
<evidence type="ECO:0000256" key="6">
    <source>
        <dbReference type="ARBA" id="ARBA00023136"/>
    </source>
</evidence>
<dbReference type="PROSITE" id="PS51671">
    <property type="entry name" value="ACT"/>
    <property type="match status" value="1"/>
</dbReference>
<dbReference type="PANTHER" id="PTHR33778:SF1">
    <property type="entry name" value="MAGNESIUM TRANSPORTER YHID-RELATED"/>
    <property type="match status" value="1"/>
</dbReference>
<dbReference type="InterPro" id="IPR049177">
    <property type="entry name" value="MgtC_SapB_SrpB_YhiD_N"/>
</dbReference>
<sequence>MLTEYELVLRLVLSAVIGGLIGMEREANNRPAGLRTHILVTLGSTLIMLLSTQAFSYPQGTGDPARLAAQVVSGIGFLGAGTILRNGNTIRGLTTAATIWVCGGLGLAIGVGYYTGALITAVIVLVSLTGLGRVEKKVLSKKYNQVIVKCGERPGLLGDIGHAFGKSNMIIKSIQIFRNSEDSFEFEDYKVDDIVLGGTEGSIEIHFLIKICQEYKVADCFENLKNVKGVSQVIWGNINGN</sequence>
<protein>
    <submittedName>
        <fullName evidence="9">Mg2+ transporter-C (MgtC) family protein</fullName>
    </submittedName>
</protein>
<keyword evidence="5 7" id="KW-1133">Transmembrane helix</keyword>
<dbReference type="Pfam" id="PF02308">
    <property type="entry name" value="MgtC"/>
    <property type="match status" value="1"/>
</dbReference>
<feature type="transmembrane region" description="Helical" evidence="7">
    <location>
        <begin position="36"/>
        <end position="55"/>
    </location>
</feature>
<evidence type="ECO:0000256" key="1">
    <source>
        <dbReference type="ARBA" id="ARBA00004651"/>
    </source>
</evidence>
<proteinExistence type="inferred from homology"/>
<dbReference type="InterPro" id="IPR003416">
    <property type="entry name" value="MgtC/SapB/SrpB/YhiD_fam"/>
</dbReference>
<dbReference type="EMBL" id="JAGGLI010000002">
    <property type="protein sequence ID" value="MBP2026599.1"/>
    <property type="molecule type" value="Genomic_DNA"/>
</dbReference>
<name>A0ABS4KIZ4_9FIRM</name>
<comment type="caution">
    <text evidence="9">The sequence shown here is derived from an EMBL/GenBank/DDBJ whole genome shotgun (WGS) entry which is preliminary data.</text>
</comment>
<keyword evidence="10" id="KW-1185">Reference proteome</keyword>
<dbReference type="SUPFAM" id="SSF55021">
    <property type="entry name" value="ACT-like"/>
    <property type="match status" value="1"/>
</dbReference>
<gene>
    <name evidence="9" type="ORF">J2Z35_000388</name>
</gene>
<comment type="similarity">
    <text evidence="2">Belongs to the MgtC/SapB family.</text>
</comment>
<evidence type="ECO:0000256" key="5">
    <source>
        <dbReference type="ARBA" id="ARBA00022989"/>
    </source>
</evidence>
<evidence type="ECO:0000313" key="10">
    <source>
        <dbReference type="Proteomes" id="UP001314903"/>
    </source>
</evidence>
<organism evidence="9 10">
    <name type="scientific">Acetoanaerobium pronyense</name>
    <dbReference type="NCBI Taxonomy" id="1482736"/>
    <lineage>
        <taxon>Bacteria</taxon>
        <taxon>Bacillati</taxon>
        <taxon>Bacillota</taxon>
        <taxon>Clostridia</taxon>
        <taxon>Peptostreptococcales</taxon>
        <taxon>Filifactoraceae</taxon>
        <taxon>Acetoanaerobium</taxon>
    </lineage>
</organism>
<evidence type="ECO:0000259" key="8">
    <source>
        <dbReference type="PROSITE" id="PS51671"/>
    </source>
</evidence>
<dbReference type="InterPro" id="IPR045865">
    <property type="entry name" value="ACT-like_dom_sf"/>
</dbReference>
<reference evidence="9 10" key="1">
    <citation type="submission" date="2021-03" db="EMBL/GenBank/DDBJ databases">
        <title>Genomic Encyclopedia of Type Strains, Phase IV (KMG-IV): sequencing the most valuable type-strain genomes for metagenomic binning, comparative biology and taxonomic classification.</title>
        <authorList>
            <person name="Goeker M."/>
        </authorList>
    </citation>
    <scope>NUCLEOTIDE SEQUENCE [LARGE SCALE GENOMIC DNA]</scope>
    <source>
        <strain evidence="9 10">DSM 27512</strain>
    </source>
</reference>
<dbReference type="RefSeq" id="WP_209658804.1">
    <property type="nucleotide sequence ID" value="NZ_JAGGLI010000002.1"/>
</dbReference>
<keyword evidence="4 7" id="KW-0812">Transmembrane</keyword>
<evidence type="ECO:0000256" key="3">
    <source>
        <dbReference type="ARBA" id="ARBA00022475"/>
    </source>
</evidence>
<dbReference type="PRINTS" id="PR01837">
    <property type="entry name" value="MGTCSAPBPROT"/>
</dbReference>
<keyword evidence="6 7" id="KW-0472">Membrane</keyword>
<evidence type="ECO:0000256" key="2">
    <source>
        <dbReference type="ARBA" id="ARBA00009298"/>
    </source>
</evidence>
<evidence type="ECO:0000256" key="4">
    <source>
        <dbReference type="ARBA" id="ARBA00022692"/>
    </source>
</evidence>
<evidence type="ECO:0000256" key="7">
    <source>
        <dbReference type="SAM" id="Phobius"/>
    </source>
</evidence>
<feature type="domain" description="ACT" evidence="8">
    <location>
        <begin position="145"/>
        <end position="232"/>
    </location>
</feature>
<evidence type="ECO:0000313" key="9">
    <source>
        <dbReference type="EMBL" id="MBP2026599.1"/>
    </source>
</evidence>
<dbReference type="InterPro" id="IPR002912">
    <property type="entry name" value="ACT_dom"/>
</dbReference>
<dbReference type="PANTHER" id="PTHR33778">
    <property type="entry name" value="PROTEIN MGTC"/>
    <property type="match status" value="1"/>
</dbReference>
<comment type="subcellular location">
    <subcellularLocation>
        <location evidence="1">Cell membrane</location>
        <topology evidence="1">Multi-pass membrane protein</topology>
    </subcellularLocation>
</comment>